<dbReference type="EMBL" id="JBHRYE010000019">
    <property type="protein sequence ID" value="MFC3672066.1"/>
    <property type="molecule type" value="Genomic_DNA"/>
</dbReference>
<dbReference type="Pfam" id="PF12686">
    <property type="entry name" value="DUF3800"/>
    <property type="match status" value="1"/>
</dbReference>
<gene>
    <name evidence="1" type="ORF">ACFOOT_11585</name>
</gene>
<keyword evidence="2" id="KW-1185">Reference proteome</keyword>
<dbReference type="RefSeq" id="WP_191325684.1">
    <property type="nucleotide sequence ID" value="NZ_BMZP01000020.1"/>
</dbReference>
<dbReference type="Proteomes" id="UP001595683">
    <property type="component" value="Unassembled WGS sequence"/>
</dbReference>
<evidence type="ECO:0000313" key="1">
    <source>
        <dbReference type="EMBL" id="MFC3672066.1"/>
    </source>
</evidence>
<accession>A0ABV7V5F9</accession>
<reference evidence="2" key="1">
    <citation type="journal article" date="2019" name="Int. J. Syst. Evol. Microbiol.">
        <title>The Global Catalogue of Microorganisms (GCM) 10K type strain sequencing project: providing services to taxonomists for standard genome sequencing and annotation.</title>
        <authorList>
            <consortium name="The Broad Institute Genomics Platform"/>
            <consortium name="The Broad Institute Genome Sequencing Center for Infectious Disease"/>
            <person name="Wu L."/>
            <person name="Ma J."/>
        </authorList>
    </citation>
    <scope>NUCLEOTIDE SEQUENCE [LARGE SCALE GENOMIC DNA]</scope>
    <source>
        <strain evidence="2">KCTC 42224</strain>
    </source>
</reference>
<comment type="caution">
    <text evidence="1">The sequence shown here is derived from an EMBL/GenBank/DDBJ whole genome shotgun (WGS) entry which is preliminary data.</text>
</comment>
<proteinExistence type="predicted"/>
<dbReference type="InterPro" id="IPR024524">
    <property type="entry name" value="DUF3800"/>
</dbReference>
<evidence type="ECO:0000313" key="2">
    <source>
        <dbReference type="Proteomes" id="UP001595683"/>
    </source>
</evidence>
<organism evidence="1 2">
    <name type="scientific">Novosphingobium pokkalii</name>
    <dbReference type="NCBI Taxonomy" id="1770194"/>
    <lineage>
        <taxon>Bacteria</taxon>
        <taxon>Pseudomonadati</taxon>
        <taxon>Pseudomonadota</taxon>
        <taxon>Alphaproteobacteria</taxon>
        <taxon>Sphingomonadales</taxon>
        <taxon>Sphingomonadaceae</taxon>
        <taxon>Novosphingobium</taxon>
    </lineage>
</organism>
<protein>
    <submittedName>
        <fullName evidence="1">DUF3800 domain-containing protein</fullName>
    </submittedName>
</protein>
<sequence>MVDQMDIDVNGQRDPAIELYGLPVTDEARTLYYDETNNHRLVYLTDDGFNVPDPRFFVLGGVAHPGLKKAIDLSQLRRSMGIQPATPEIKFDMIAKGDFLKMLSSKKLNIFLNWLMDEAYLIHFIALDPVYYSYVDIVDSMPQIGMFNLVDRYILKRDLYRVLRRDLDTTQDILRRYSYPALTSGNVRGFLTEIVELVEDADDLMPHYNLMMLKGVLQSGRALSSLPLLDDTPGLIMENFSSLFMHRICLFKASQHILDNEDKVSKVLEKYRFMDAGEQLDFYRFVDSKLEPRVQLADVVVGLLSACLAWLREFDSEEIFEIKQGLTPAQNDNRLALSALVDRSIAVTDAFVQKAMSLDDMERLEHFLDR</sequence>
<name>A0ABV7V5F9_9SPHN</name>